<organism evidence="1 2">
    <name type="scientific">Anaeramoeba ignava</name>
    <name type="common">Anaerobic marine amoeba</name>
    <dbReference type="NCBI Taxonomy" id="1746090"/>
    <lineage>
        <taxon>Eukaryota</taxon>
        <taxon>Metamonada</taxon>
        <taxon>Anaeramoebidae</taxon>
        <taxon>Anaeramoeba</taxon>
    </lineage>
</organism>
<reference evidence="1" key="1">
    <citation type="submission" date="2022-10" db="EMBL/GenBank/DDBJ databases">
        <title>Novel sulphate-reducing endosymbionts in the free-living metamonad Anaeramoeba.</title>
        <authorList>
            <person name="Jerlstrom-Hultqvist J."/>
            <person name="Cepicka I."/>
            <person name="Gallot-Lavallee L."/>
            <person name="Salas-Leiva D."/>
            <person name="Curtis B.A."/>
            <person name="Zahonova K."/>
            <person name="Pipaliya S."/>
            <person name="Dacks J."/>
            <person name="Roger A.J."/>
        </authorList>
    </citation>
    <scope>NUCLEOTIDE SEQUENCE</scope>
    <source>
        <strain evidence="1">BMAN</strain>
    </source>
</reference>
<dbReference type="EMBL" id="JAPDFW010000106">
    <property type="protein sequence ID" value="KAJ5069249.1"/>
    <property type="molecule type" value="Genomic_DNA"/>
</dbReference>
<sequence length="182" mass="21483">MAESILDLSAEEKNHFISDKDIDKITNSSRKLFINKRIDKFIFPSRPQRKIYQLVIKNESQPEIDSTKNRFDFSHDVAYSHRNNRAADACAIFIEANTKFNRIIHYQRMSSTSTIHPQSLEGFLIPKGIQKAFGEIQYPCHDPWHVTRSIRRRYNKLVNKFCGSNKKKRSKRRKRENAKKNI</sequence>
<dbReference type="AlphaFoldDB" id="A0A9Q0R6Q7"/>
<comment type="caution">
    <text evidence="1">The sequence shown here is derived from an EMBL/GenBank/DDBJ whole genome shotgun (WGS) entry which is preliminary data.</text>
</comment>
<keyword evidence="2" id="KW-1185">Reference proteome</keyword>
<protein>
    <submittedName>
        <fullName evidence="1">Uncharacterized protein</fullName>
    </submittedName>
</protein>
<proteinExistence type="predicted"/>
<evidence type="ECO:0000313" key="1">
    <source>
        <dbReference type="EMBL" id="KAJ5069249.1"/>
    </source>
</evidence>
<dbReference type="Proteomes" id="UP001149090">
    <property type="component" value="Unassembled WGS sequence"/>
</dbReference>
<accession>A0A9Q0R6Q7</accession>
<name>A0A9Q0R6Q7_ANAIG</name>
<evidence type="ECO:0000313" key="2">
    <source>
        <dbReference type="Proteomes" id="UP001149090"/>
    </source>
</evidence>
<gene>
    <name evidence="1" type="ORF">M0811_11734</name>
</gene>